<dbReference type="PANTHER" id="PTHR42743">
    <property type="entry name" value="AMINO-ACID AMINOTRANSFERASE"/>
    <property type="match status" value="1"/>
</dbReference>
<comment type="cofactor">
    <cofactor evidence="1">
        <name>pyridoxal 5'-phosphate</name>
        <dbReference type="ChEBI" id="CHEBI:597326"/>
    </cofactor>
</comment>
<evidence type="ECO:0000313" key="12">
    <source>
        <dbReference type="Proteomes" id="UP001168640"/>
    </source>
</evidence>
<evidence type="ECO:0000256" key="1">
    <source>
        <dbReference type="ARBA" id="ARBA00001933"/>
    </source>
</evidence>
<dbReference type="PANTHER" id="PTHR42743:SF2">
    <property type="entry name" value="AMINODEOXYCHORISMATE LYASE"/>
    <property type="match status" value="1"/>
</dbReference>
<sequence length="272" mass="29482">MLKLFWADEGGLPANDRGLAYGDGLFETIRMRGRQGVLLGRHVDRLTRDAGRLGIPVSRSELDNICRAAAERYSDAFKGDGWILKLMLTRGAGGRGYQPDAKSQPHVLASASALPAQPDSAGVCVDFSPVTLTVNPFLAGMKTLNRLEQVMAARDIQGDRFEMLMLDGHGHLIEGTRTNLLARFDSGWVSPPKASLAVAGVLREWILERLRTQGDSVEERHLAASDVSGPKCRGLFLLNSVLGVVPVSQVADHQLPVYGGLATIFDPNDLLE</sequence>
<evidence type="ECO:0000256" key="7">
    <source>
        <dbReference type="ARBA" id="ARBA00035633"/>
    </source>
</evidence>
<evidence type="ECO:0000256" key="9">
    <source>
        <dbReference type="ARBA" id="ARBA00049529"/>
    </source>
</evidence>
<dbReference type="InterPro" id="IPR017824">
    <property type="entry name" value="Aminodeoxychorismate_lyase_IV"/>
</dbReference>
<evidence type="ECO:0000256" key="10">
    <source>
        <dbReference type="NCBIfam" id="TIGR03461"/>
    </source>
</evidence>
<dbReference type="Gene3D" id="3.20.10.10">
    <property type="entry name" value="D-amino Acid Aminotransferase, subunit A, domain 2"/>
    <property type="match status" value="1"/>
</dbReference>
<dbReference type="EMBL" id="JAUMIS010000002">
    <property type="protein sequence ID" value="MDO3722621.1"/>
    <property type="molecule type" value="Genomic_DNA"/>
</dbReference>
<dbReference type="InterPro" id="IPR036038">
    <property type="entry name" value="Aminotransferase-like"/>
</dbReference>
<accession>A0ABT8W371</accession>
<organism evidence="11 12">
    <name type="scientific">Marinobacter suaedae</name>
    <dbReference type="NCBI Taxonomy" id="3057675"/>
    <lineage>
        <taxon>Bacteria</taxon>
        <taxon>Pseudomonadati</taxon>
        <taxon>Pseudomonadota</taxon>
        <taxon>Gammaproteobacteria</taxon>
        <taxon>Pseudomonadales</taxon>
        <taxon>Marinobacteraceae</taxon>
        <taxon>Marinobacter</taxon>
    </lineage>
</organism>
<evidence type="ECO:0000256" key="8">
    <source>
        <dbReference type="ARBA" id="ARBA00035676"/>
    </source>
</evidence>
<dbReference type="Pfam" id="PF01063">
    <property type="entry name" value="Aminotran_4"/>
    <property type="match status" value="1"/>
</dbReference>
<protein>
    <recommendedName>
        <fullName evidence="8 10">Aminodeoxychorismate lyase</fullName>
        <ecNumber evidence="8 10">4.1.3.38</ecNumber>
    </recommendedName>
</protein>
<name>A0ABT8W371_9GAMM</name>
<keyword evidence="12" id="KW-1185">Reference proteome</keyword>
<keyword evidence="4" id="KW-0663">Pyridoxal phosphate</keyword>
<evidence type="ECO:0000256" key="5">
    <source>
        <dbReference type="ARBA" id="ARBA00022909"/>
    </source>
</evidence>
<gene>
    <name evidence="11" type="primary">pabC</name>
    <name evidence="11" type="ORF">QVZ43_12910</name>
</gene>
<keyword evidence="5" id="KW-0289">Folate biosynthesis</keyword>
<evidence type="ECO:0000256" key="6">
    <source>
        <dbReference type="ARBA" id="ARBA00023239"/>
    </source>
</evidence>
<comment type="pathway">
    <text evidence="7">Cofactor biosynthesis; tetrahydrofolate biosynthesis; 4-aminobenzoate from chorismate: step 2/2.</text>
</comment>
<reference evidence="11" key="1">
    <citation type="submission" date="2023-07" db="EMBL/GenBank/DDBJ databases">
        <title>Marinobacter sp. chi1 genome sequencing and assembly.</title>
        <authorList>
            <person name="Park S."/>
        </authorList>
    </citation>
    <scope>NUCLEOTIDE SEQUENCE</scope>
    <source>
        <strain evidence="11">Chi1</strain>
    </source>
</reference>
<dbReference type="InterPro" id="IPR050571">
    <property type="entry name" value="Class-IV_PLP-Dep_Aminotrnsfr"/>
</dbReference>
<comment type="caution">
    <text evidence="11">The sequence shown here is derived from an EMBL/GenBank/DDBJ whole genome shotgun (WGS) entry which is preliminary data.</text>
</comment>
<evidence type="ECO:0000256" key="2">
    <source>
        <dbReference type="ARBA" id="ARBA00009320"/>
    </source>
</evidence>
<dbReference type="EC" id="4.1.3.38" evidence="8 10"/>
<evidence type="ECO:0000313" key="11">
    <source>
        <dbReference type="EMBL" id="MDO3722621.1"/>
    </source>
</evidence>
<dbReference type="InterPro" id="IPR001544">
    <property type="entry name" value="Aminotrans_IV"/>
</dbReference>
<dbReference type="SUPFAM" id="SSF56752">
    <property type="entry name" value="D-aminoacid aminotransferase-like PLP-dependent enzymes"/>
    <property type="match status" value="1"/>
</dbReference>
<comment type="similarity">
    <text evidence="2">Belongs to the class-IV pyridoxal-phosphate-dependent aminotransferase family.</text>
</comment>
<evidence type="ECO:0000256" key="3">
    <source>
        <dbReference type="ARBA" id="ARBA00011738"/>
    </source>
</evidence>
<dbReference type="Gene3D" id="3.30.470.10">
    <property type="match status" value="1"/>
</dbReference>
<dbReference type="InterPro" id="IPR043132">
    <property type="entry name" value="BCAT-like_C"/>
</dbReference>
<evidence type="ECO:0000256" key="4">
    <source>
        <dbReference type="ARBA" id="ARBA00022898"/>
    </source>
</evidence>
<dbReference type="InterPro" id="IPR043131">
    <property type="entry name" value="BCAT-like_N"/>
</dbReference>
<keyword evidence="6 11" id="KW-0456">Lyase</keyword>
<dbReference type="NCBIfam" id="TIGR03461">
    <property type="entry name" value="pabC_Proteo"/>
    <property type="match status" value="1"/>
</dbReference>
<comment type="catalytic activity">
    <reaction evidence="9">
        <text>4-amino-4-deoxychorismate = 4-aminobenzoate + pyruvate + H(+)</text>
        <dbReference type="Rhea" id="RHEA:16201"/>
        <dbReference type="ChEBI" id="CHEBI:15361"/>
        <dbReference type="ChEBI" id="CHEBI:15378"/>
        <dbReference type="ChEBI" id="CHEBI:17836"/>
        <dbReference type="ChEBI" id="CHEBI:58406"/>
        <dbReference type="EC" id="4.1.3.38"/>
    </reaction>
</comment>
<proteinExistence type="inferred from homology"/>
<comment type="subunit">
    <text evidence="3">Homodimer.</text>
</comment>
<dbReference type="Proteomes" id="UP001168640">
    <property type="component" value="Unassembled WGS sequence"/>
</dbReference>
<dbReference type="GO" id="GO:0008696">
    <property type="term" value="F:4-amino-4-deoxychorismate lyase activity"/>
    <property type="evidence" value="ECO:0007669"/>
    <property type="project" value="UniProtKB-EC"/>
</dbReference>
<dbReference type="RefSeq" id="WP_302910257.1">
    <property type="nucleotide sequence ID" value="NZ_JAUMIS010000002.1"/>
</dbReference>